<dbReference type="Pfam" id="PF03795">
    <property type="entry name" value="YCII"/>
    <property type="match status" value="1"/>
</dbReference>
<evidence type="ECO:0000313" key="3">
    <source>
        <dbReference type="EMBL" id="KEQ04409.1"/>
    </source>
</evidence>
<dbReference type="SUPFAM" id="SSF54909">
    <property type="entry name" value="Dimeric alpha+beta barrel"/>
    <property type="match status" value="1"/>
</dbReference>
<organism evidence="3 4">
    <name type="scientific">Pseudorhizobium pelagicum</name>
    <dbReference type="NCBI Taxonomy" id="1509405"/>
    <lineage>
        <taxon>Bacteria</taxon>
        <taxon>Pseudomonadati</taxon>
        <taxon>Pseudomonadota</taxon>
        <taxon>Alphaproteobacteria</taxon>
        <taxon>Hyphomicrobiales</taxon>
        <taxon>Rhizobiaceae</taxon>
        <taxon>Rhizobium/Agrobacterium group</taxon>
        <taxon>Pseudorhizobium</taxon>
    </lineage>
</organism>
<feature type="domain" description="YCII-related" evidence="2">
    <location>
        <begin position="10"/>
        <end position="89"/>
    </location>
</feature>
<evidence type="ECO:0000259" key="2">
    <source>
        <dbReference type="Pfam" id="PF03795"/>
    </source>
</evidence>
<accession>A0A922TA24</accession>
<name>A0A922TA24_9HYPH</name>
<dbReference type="Gene3D" id="3.30.70.1060">
    <property type="entry name" value="Dimeric alpha+beta barrel"/>
    <property type="match status" value="1"/>
</dbReference>
<dbReference type="InterPro" id="IPR011008">
    <property type="entry name" value="Dimeric_a/b-barrel"/>
</dbReference>
<dbReference type="RefSeq" id="WP_037168043.1">
    <property type="nucleotide sequence ID" value="NZ_CAJXID010000028.1"/>
</dbReference>
<dbReference type="InterPro" id="IPR005545">
    <property type="entry name" value="YCII"/>
</dbReference>
<dbReference type="Proteomes" id="UP000052167">
    <property type="component" value="Unassembled WGS sequence"/>
</dbReference>
<protein>
    <recommendedName>
        <fullName evidence="2">YCII-related domain-containing protein</fullName>
    </recommendedName>
</protein>
<evidence type="ECO:0000256" key="1">
    <source>
        <dbReference type="ARBA" id="ARBA00007689"/>
    </source>
</evidence>
<keyword evidence="4" id="KW-1185">Reference proteome</keyword>
<dbReference type="EMBL" id="JOKJ01000025">
    <property type="protein sequence ID" value="KEQ04409.1"/>
    <property type="molecule type" value="Genomic_DNA"/>
</dbReference>
<evidence type="ECO:0000313" key="4">
    <source>
        <dbReference type="Proteomes" id="UP000052167"/>
    </source>
</evidence>
<proteinExistence type="inferred from homology"/>
<comment type="caution">
    <text evidence="3">The sequence shown here is derived from an EMBL/GenBank/DDBJ whole genome shotgun (WGS) entry which is preliminary data.</text>
</comment>
<comment type="similarity">
    <text evidence="1">Belongs to the YciI family.</text>
</comment>
<gene>
    <name evidence="3" type="ORF">GV68_13080</name>
</gene>
<dbReference type="OrthoDB" id="2293521at2"/>
<dbReference type="AlphaFoldDB" id="A0A922TA24"/>
<sequence length="110" mass="12095">MAYFLMRSMHNSGMEALREKHRPQHREWVSSGGDGLVSVLIGSALTDSAGAAQGNFGIIEAHSETDARRFAEGDPYAKAAVVREIELTPLPDTFQAQRITEPMSPPLRRT</sequence>
<reference evidence="3 4" key="1">
    <citation type="submission" date="2014-06" db="EMBL/GenBank/DDBJ databases">
        <title>Rhizobium pelagicum/R2-400B4.</title>
        <authorList>
            <person name="Kimes N.E."/>
            <person name="Lopez-Perez M."/>
        </authorList>
    </citation>
    <scope>NUCLEOTIDE SEQUENCE [LARGE SCALE GENOMIC DNA]</scope>
    <source>
        <strain evidence="3 4">R2-400B4</strain>
    </source>
</reference>